<evidence type="ECO:0000259" key="9">
    <source>
        <dbReference type="SMART" id="SM00922"/>
    </source>
</evidence>
<dbReference type="InterPro" id="IPR029065">
    <property type="entry name" value="Enolase_C-like"/>
</dbReference>
<dbReference type="GO" id="GO:0016855">
    <property type="term" value="F:racemase and epimerase activity, acting on amino acids and derivatives"/>
    <property type="evidence" value="ECO:0007669"/>
    <property type="project" value="UniProtKB-UniRule"/>
</dbReference>
<sequence length="353" mass="39151">MNKMKITDVKVNRRRVNLHTPFKTALRTVTEIESIDVYIHTDEGIVGKGAAAATPVITGDFANGIEEAILGPMRSSLIGQDIIQFQQLLQHIQMSCIGNPSAKAAVDIALYDVYCQYHNIPLYALLGGKKEIHTDITVSVDEPFTMAKEAKQHVEKGFQTLKIKVGKSAYLDLERIEAIRNSIPKNTTLRLDANQGWNPKEAVSIIKEMENRNLNIEFIEQPVHAKDWDGLKYVKDHVQTPIMADESIFSASDALKIVQGRYADLINIKLMKCGGIREAWRIADIAEAAGVKCMVGSMMESSLSVSAVAHLAAAHPNIHYFDLDAPLWLMEEPEGMTYSGSKVNLQSTVNSKF</sequence>
<comment type="similarity">
    <text evidence="1 8">Belongs to the mandelate racemase/muconate lactonizing enzyme family.</text>
</comment>
<comment type="cofactor">
    <cofactor evidence="7 8">
        <name>Mg(2+)</name>
        <dbReference type="ChEBI" id="CHEBI:18420"/>
    </cofactor>
    <text evidence="7 8">Binds 1 Mg(2+) ion per subunit.</text>
</comment>
<evidence type="ECO:0000313" key="11">
    <source>
        <dbReference type="Proteomes" id="UP000035904"/>
    </source>
</evidence>
<feature type="binding site" evidence="7">
    <location>
        <position position="220"/>
    </location>
    <ligand>
        <name>Mg(2+)</name>
        <dbReference type="ChEBI" id="CHEBI:18420"/>
    </ligand>
</feature>
<keyword evidence="3 7" id="KW-0460">Magnesium</keyword>
<organism evidence="10 11">
    <name type="scientific">Bacillus anthracis</name>
    <name type="common">anthrax bacterium</name>
    <dbReference type="NCBI Taxonomy" id="1392"/>
    <lineage>
        <taxon>Bacteria</taxon>
        <taxon>Bacillati</taxon>
        <taxon>Bacillota</taxon>
        <taxon>Bacilli</taxon>
        <taxon>Bacillales</taxon>
        <taxon>Bacillaceae</taxon>
        <taxon>Bacillus</taxon>
        <taxon>Bacillus cereus group</taxon>
    </lineage>
</organism>
<dbReference type="SMART" id="SM00922">
    <property type="entry name" value="MR_MLE"/>
    <property type="match status" value="1"/>
</dbReference>
<keyword evidence="2 7" id="KW-0479">Metal-binding</keyword>
<dbReference type="InterPro" id="IPR013342">
    <property type="entry name" value="Mandelate_racemase_C"/>
</dbReference>
<dbReference type="eggNOG" id="COG4948">
    <property type="taxonomic scope" value="Bacteria"/>
</dbReference>
<gene>
    <name evidence="10" type="ORF">ABW01_02165</name>
</gene>
<dbReference type="SFLD" id="SFLDG00180">
    <property type="entry name" value="muconate_cycloisomerase"/>
    <property type="match status" value="2"/>
</dbReference>
<dbReference type="SFLD" id="SFLDF00010">
    <property type="entry name" value="dipeptide_epimerase"/>
    <property type="match status" value="1"/>
</dbReference>
<evidence type="ECO:0000256" key="7">
    <source>
        <dbReference type="PIRSR" id="PIRSR634603-3"/>
    </source>
</evidence>
<evidence type="ECO:0000256" key="3">
    <source>
        <dbReference type="ARBA" id="ARBA00022842"/>
    </source>
</evidence>
<evidence type="ECO:0000256" key="8">
    <source>
        <dbReference type="RuleBase" id="RU366006"/>
    </source>
</evidence>
<dbReference type="Pfam" id="PF13378">
    <property type="entry name" value="MR_MLE_C"/>
    <property type="match status" value="1"/>
</dbReference>
<dbReference type="GO" id="GO:0006518">
    <property type="term" value="P:peptide metabolic process"/>
    <property type="evidence" value="ECO:0007669"/>
    <property type="project" value="UniProtKB-ARBA"/>
</dbReference>
<dbReference type="InterPro" id="IPR036849">
    <property type="entry name" value="Enolase-like_C_sf"/>
</dbReference>
<comment type="caution">
    <text evidence="10">The sequence shown here is derived from an EMBL/GenBank/DDBJ whole genome shotgun (WGS) entry which is preliminary data.</text>
</comment>
<accession>A0A0J1KXF9</accession>
<feature type="binding site" evidence="6">
    <location>
        <position position="299"/>
    </location>
    <ligand>
        <name>substrate</name>
    </ligand>
</feature>
<dbReference type="SUPFAM" id="SSF51604">
    <property type="entry name" value="Enolase C-terminal domain-like"/>
    <property type="match status" value="1"/>
</dbReference>
<evidence type="ECO:0000256" key="2">
    <source>
        <dbReference type="ARBA" id="ARBA00022723"/>
    </source>
</evidence>
<feature type="binding site" evidence="7">
    <location>
        <position position="192"/>
    </location>
    <ligand>
        <name>Mg(2+)</name>
        <dbReference type="ChEBI" id="CHEBI:18420"/>
    </ligand>
</feature>
<feature type="binding site" evidence="6">
    <location>
        <position position="27"/>
    </location>
    <ligand>
        <name>substrate</name>
    </ligand>
</feature>
<dbReference type="Gene3D" id="3.20.20.120">
    <property type="entry name" value="Enolase-like C-terminal domain"/>
    <property type="match status" value="1"/>
</dbReference>
<feature type="binding site" evidence="7">
    <location>
        <position position="245"/>
    </location>
    <ligand>
        <name>Mg(2+)</name>
        <dbReference type="ChEBI" id="CHEBI:18420"/>
    </ligand>
</feature>
<feature type="active site" description="Proton acceptor; specific for (R)-substrate epimerization" evidence="5">
    <location>
        <position position="164"/>
    </location>
</feature>
<feature type="binding site" evidence="6">
    <location>
        <position position="137"/>
    </location>
    <ligand>
        <name>substrate</name>
    </ligand>
</feature>
<dbReference type="Proteomes" id="UP000035904">
    <property type="component" value="Unassembled WGS sequence"/>
</dbReference>
<dbReference type="PATRIC" id="fig|1392.242.peg.448"/>
<dbReference type="RefSeq" id="WP_047956355.1">
    <property type="nucleotide sequence ID" value="NZ_LDPG01000001.1"/>
</dbReference>
<feature type="binding site" evidence="6">
    <location>
        <position position="322"/>
    </location>
    <ligand>
        <name>substrate</name>
    </ligand>
</feature>
<dbReference type="Pfam" id="PF02746">
    <property type="entry name" value="MR_MLE_N"/>
    <property type="match status" value="1"/>
</dbReference>
<evidence type="ECO:0000256" key="5">
    <source>
        <dbReference type="PIRSR" id="PIRSR634603-1"/>
    </source>
</evidence>
<dbReference type="EC" id="5.1.1.-" evidence="8"/>
<feature type="domain" description="Mandelate racemase/muconate lactonizing enzyme C-terminal" evidence="9">
    <location>
        <begin position="143"/>
        <end position="241"/>
    </location>
</feature>
<evidence type="ECO:0000256" key="1">
    <source>
        <dbReference type="ARBA" id="ARBA00008031"/>
    </source>
</evidence>
<feature type="binding site" evidence="6">
    <location>
        <position position="297"/>
    </location>
    <ligand>
        <name>substrate</name>
    </ligand>
</feature>
<feature type="active site" description="Proton acceptor; specific for (S)-substrate epimerization" evidence="5">
    <location>
        <position position="269"/>
    </location>
</feature>
<dbReference type="InterPro" id="IPR029017">
    <property type="entry name" value="Enolase-like_N"/>
</dbReference>
<keyword evidence="4 8" id="KW-0413">Isomerase</keyword>
<dbReference type="EMBL" id="LDPG01000001">
    <property type="protein sequence ID" value="KLV21465.1"/>
    <property type="molecule type" value="Genomic_DNA"/>
</dbReference>
<name>A0A0J1KXF9_BACAN</name>
<dbReference type="PANTHER" id="PTHR48073:SF2">
    <property type="entry name" value="O-SUCCINYLBENZOATE SYNTHASE"/>
    <property type="match status" value="1"/>
</dbReference>
<protein>
    <recommendedName>
        <fullName evidence="8">Dipeptide epimerase</fullName>
        <ecNumber evidence="8">5.1.1.-</ecNumber>
    </recommendedName>
</protein>
<evidence type="ECO:0000313" key="10">
    <source>
        <dbReference type="EMBL" id="KLV21465.1"/>
    </source>
</evidence>
<proteinExistence type="inferred from homology"/>
<dbReference type="Gene3D" id="3.30.390.10">
    <property type="entry name" value="Enolase-like, N-terminal domain"/>
    <property type="match status" value="1"/>
</dbReference>
<dbReference type="CDD" id="cd03319">
    <property type="entry name" value="L-Ala-DL-Glu_epimerase"/>
    <property type="match status" value="1"/>
</dbReference>
<dbReference type="AlphaFoldDB" id="A0A0J1KXF9"/>
<dbReference type="SUPFAM" id="SSF54826">
    <property type="entry name" value="Enolase N-terminal domain-like"/>
    <property type="match status" value="1"/>
</dbReference>
<dbReference type="InterPro" id="IPR013341">
    <property type="entry name" value="Mandelate_racemase_N_dom"/>
</dbReference>
<evidence type="ECO:0000256" key="4">
    <source>
        <dbReference type="ARBA" id="ARBA00023235"/>
    </source>
</evidence>
<dbReference type="PANTHER" id="PTHR48073">
    <property type="entry name" value="O-SUCCINYLBENZOATE SYNTHASE-RELATED"/>
    <property type="match status" value="1"/>
</dbReference>
<reference evidence="10 11" key="1">
    <citation type="submission" date="2015-05" db="EMBL/GenBank/DDBJ databases">
        <title>Whole genome sequence and identification of bacterial endophytes from Costus igneus.</title>
        <authorList>
            <person name="Lee Y.P."/>
            <person name="Gan H.M."/>
            <person name="Eng W."/>
            <person name="Wheatley M.S."/>
            <person name="Caraballo A."/>
            <person name="Polter S."/>
            <person name="Savka M.A."/>
            <person name="Hudson A.O."/>
        </authorList>
    </citation>
    <scope>NUCLEOTIDE SEQUENCE [LARGE SCALE GENOMIC DNA]</scope>
    <source>
        <strain evidence="10 11">RIT375</strain>
    </source>
</reference>
<dbReference type="InterPro" id="IPR034603">
    <property type="entry name" value="Dipeptide_epimerase"/>
</dbReference>
<feature type="binding site" evidence="6">
    <location>
        <position position="324"/>
    </location>
    <ligand>
        <name>substrate</name>
    </ligand>
</feature>
<dbReference type="GO" id="GO:0000287">
    <property type="term" value="F:magnesium ion binding"/>
    <property type="evidence" value="ECO:0007669"/>
    <property type="project" value="UniProtKB-ARBA"/>
</dbReference>
<dbReference type="SFLD" id="SFLDF00009">
    <property type="entry name" value="o-succinylbenzoate_synthase"/>
    <property type="match status" value="1"/>
</dbReference>
<dbReference type="FunFam" id="3.30.390.10:FF:000009">
    <property type="entry name" value="Hydrophobic dipeptide epimerase"/>
    <property type="match status" value="1"/>
</dbReference>
<feature type="binding site" evidence="6">
    <location>
        <position position="162"/>
    </location>
    <ligand>
        <name>substrate</name>
    </ligand>
</feature>
<dbReference type="SFLD" id="SFLDS00001">
    <property type="entry name" value="Enolase"/>
    <property type="match status" value="2"/>
</dbReference>
<evidence type="ECO:0000256" key="6">
    <source>
        <dbReference type="PIRSR" id="PIRSR634603-2"/>
    </source>
</evidence>